<evidence type="ECO:0000313" key="2">
    <source>
        <dbReference type="Proteomes" id="UP000193920"/>
    </source>
</evidence>
<reference evidence="1 2" key="1">
    <citation type="submission" date="2016-08" db="EMBL/GenBank/DDBJ databases">
        <title>A Parts List for Fungal Cellulosomes Revealed by Comparative Genomics.</title>
        <authorList>
            <consortium name="DOE Joint Genome Institute"/>
            <person name="Haitjema C.H."/>
            <person name="Gilmore S.P."/>
            <person name="Henske J.K."/>
            <person name="Solomon K.V."/>
            <person name="De Groot R."/>
            <person name="Kuo A."/>
            <person name="Mondo S.J."/>
            <person name="Salamov A.A."/>
            <person name="Labutti K."/>
            <person name="Zhao Z."/>
            <person name="Chiniquy J."/>
            <person name="Barry K."/>
            <person name="Brewer H.M."/>
            <person name="Purvine S.O."/>
            <person name="Wright A.T."/>
            <person name="Boxma B."/>
            <person name="Van Alen T."/>
            <person name="Hackstein J.H."/>
            <person name="Baker S.E."/>
            <person name="Grigoriev I.V."/>
            <person name="O'Malley M.A."/>
        </authorList>
    </citation>
    <scope>NUCLEOTIDE SEQUENCE [LARGE SCALE GENOMIC DNA]</scope>
    <source>
        <strain evidence="1 2">G1</strain>
    </source>
</reference>
<dbReference type="AlphaFoldDB" id="A0A1Y2F5G0"/>
<comment type="caution">
    <text evidence="1">The sequence shown here is derived from an EMBL/GenBank/DDBJ whole genome shotgun (WGS) entry which is preliminary data.</text>
</comment>
<sequence length="54" mass="6571">MIYISFLFSFLYIIILFLLSSSKRKDIIIFFFLIKSLMTRNIAKRKIIMNNYDI</sequence>
<accession>A0A1Y2F5G0</accession>
<evidence type="ECO:0000313" key="1">
    <source>
        <dbReference type="EMBL" id="ORY79132.1"/>
    </source>
</evidence>
<protein>
    <submittedName>
        <fullName evidence="1">Uncharacterized protein</fullName>
    </submittedName>
</protein>
<name>A0A1Y2F5G0_9FUNG</name>
<gene>
    <name evidence="1" type="ORF">LY90DRAFT_60755</name>
</gene>
<dbReference type="Proteomes" id="UP000193920">
    <property type="component" value="Unassembled WGS sequence"/>
</dbReference>
<keyword evidence="2" id="KW-1185">Reference proteome</keyword>
<proteinExistence type="predicted"/>
<dbReference type="EMBL" id="MCOG01000015">
    <property type="protein sequence ID" value="ORY79132.1"/>
    <property type="molecule type" value="Genomic_DNA"/>
</dbReference>
<organism evidence="1 2">
    <name type="scientific">Neocallimastix californiae</name>
    <dbReference type="NCBI Taxonomy" id="1754190"/>
    <lineage>
        <taxon>Eukaryota</taxon>
        <taxon>Fungi</taxon>
        <taxon>Fungi incertae sedis</taxon>
        <taxon>Chytridiomycota</taxon>
        <taxon>Chytridiomycota incertae sedis</taxon>
        <taxon>Neocallimastigomycetes</taxon>
        <taxon>Neocallimastigales</taxon>
        <taxon>Neocallimastigaceae</taxon>
        <taxon>Neocallimastix</taxon>
    </lineage>
</organism>